<comment type="caution">
    <text evidence="1">The sequence shown here is derived from an EMBL/GenBank/DDBJ whole genome shotgun (WGS) entry which is preliminary data.</text>
</comment>
<sequence length="216" mass="21985">MPLDHPATATCTVEAAFPLSGDALPADHGVALFDALCRQTELGGWLSATDAVAIAPVRGGADGTGGLILNDESELLMRLAAADLPRVLRIVGDSLAVKGHALELGQPQIRLPSPAAVLTASLVVLPDAADAPRERDAPGDGSTPSVFTAAIRDSLAALEINGDPVIGAGGHLQLPDHSVPGFAVHLHGLSPEDSLHLQEAGLGDHRKLGCGVFLPA</sequence>
<gene>
    <name evidence="1" type="primary">cas6</name>
    <name evidence="1" type="ORF">CKO31_06560</name>
</gene>
<dbReference type="Proteomes" id="UP000748752">
    <property type="component" value="Unassembled WGS sequence"/>
</dbReference>
<name>A0ABS1CG04_9GAMM</name>
<dbReference type="EMBL" id="NRRV01000011">
    <property type="protein sequence ID" value="MBK1630414.1"/>
    <property type="molecule type" value="Genomic_DNA"/>
</dbReference>
<dbReference type="InterPro" id="IPR014174">
    <property type="entry name" value="CRISPR-assoc_prot_Cas6/Cmx6"/>
</dbReference>
<dbReference type="RefSeq" id="WP_200235230.1">
    <property type="nucleotide sequence ID" value="NZ_NRRV01000011.1"/>
</dbReference>
<dbReference type="Pfam" id="PF09559">
    <property type="entry name" value="Cas6"/>
    <property type="match status" value="1"/>
</dbReference>
<reference evidence="1 2" key="1">
    <citation type="journal article" date="2020" name="Microorganisms">
        <title>Osmotic Adaptation and Compatible Solute Biosynthesis of Phototrophic Bacteria as Revealed from Genome Analyses.</title>
        <authorList>
            <person name="Imhoff J.F."/>
            <person name="Rahn T."/>
            <person name="Kunzel S."/>
            <person name="Keller A."/>
            <person name="Neulinger S.C."/>
        </authorList>
    </citation>
    <scope>NUCLEOTIDE SEQUENCE [LARGE SCALE GENOMIC DNA]</scope>
    <source>
        <strain evidence="1 2">DSM 6210</strain>
    </source>
</reference>
<keyword evidence="2" id="KW-1185">Reference proteome</keyword>
<organism evidence="1 2">
    <name type="scientific">Thiohalocapsa halophila</name>
    <dbReference type="NCBI Taxonomy" id="69359"/>
    <lineage>
        <taxon>Bacteria</taxon>
        <taxon>Pseudomonadati</taxon>
        <taxon>Pseudomonadota</taxon>
        <taxon>Gammaproteobacteria</taxon>
        <taxon>Chromatiales</taxon>
        <taxon>Chromatiaceae</taxon>
        <taxon>Thiohalocapsa</taxon>
    </lineage>
</organism>
<accession>A0ABS1CG04</accession>
<evidence type="ECO:0000313" key="2">
    <source>
        <dbReference type="Proteomes" id="UP000748752"/>
    </source>
</evidence>
<evidence type="ECO:0000313" key="1">
    <source>
        <dbReference type="EMBL" id="MBK1630414.1"/>
    </source>
</evidence>
<protein>
    <submittedName>
        <fullName evidence="1">Type I-MYXAN CRISPR-associated protein Cas6/Cmx6</fullName>
    </submittedName>
</protein>
<proteinExistence type="predicted"/>
<dbReference type="NCBIfam" id="TIGR02807">
    <property type="entry name" value="cas6_cmx6"/>
    <property type="match status" value="1"/>
</dbReference>